<gene>
    <name evidence="1" type="ORF">OTI717_LOCUS41300</name>
</gene>
<feature type="non-terminal residue" evidence="1">
    <location>
        <position position="44"/>
    </location>
</feature>
<comment type="caution">
    <text evidence="1">The sequence shown here is derived from an EMBL/GenBank/DDBJ whole genome shotgun (WGS) entry which is preliminary data.</text>
</comment>
<reference evidence="1" key="1">
    <citation type="submission" date="2021-02" db="EMBL/GenBank/DDBJ databases">
        <authorList>
            <person name="Nowell W R."/>
        </authorList>
    </citation>
    <scope>NUCLEOTIDE SEQUENCE</scope>
</reference>
<sequence>MIPKQWLRAGEAAKMKQALVLLNKDSSKNTDTNIMDIDETTTTE</sequence>
<name>A0A820GH91_9BILA</name>
<protein>
    <submittedName>
        <fullName evidence="1">Uncharacterized protein</fullName>
    </submittedName>
</protein>
<accession>A0A820GH91</accession>
<dbReference type="EMBL" id="CAJOAX010039787">
    <property type="protein sequence ID" value="CAF4277123.1"/>
    <property type="molecule type" value="Genomic_DNA"/>
</dbReference>
<dbReference type="Proteomes" id="UP000663823">
    <property type="component" value="Unassembled WGS sequence"/>
</dbReference>
<organism evidence="1 2">
    <name type="scientific">Rotaria sordida</name>
    <dbReference type="NCBI Taxonomy" id="392033"/>
    <lineage>
        <taxon>Eukaryota</taxon>
        <taxon>Metazoa</taxon>
        <taxon>Spiralia</taxon>
        <taxon>Gnathifera</taxon>
        <taxon>Rotifera</taxon>
        <taxon>Eurotatoria</taxon>
        <taxon>Bdelloidea</taxon>
        <taxon>Philodinida</taxon>
        <taxon>Philodinidae</taxon>
        <taxon>Rotaria</taxon>
    </lineage>
</organism>
<dbReference type="AlphaFoldDB" id="A0A820GH91"/>
<evidence type="ECO:0000313" key="2">
    <source>
        <dbReference type="Proteomes" id="UP000663823"/>
    </source>
</evidence>
<evidence type="ECO:0000313" key="1">
    <source>
        <dbReference type="EMBL" id="CAF4277123.1"/>
    </source>
</evidence>
<proteinExistence type="predicted"/>